<keyword evidence="1" id="KW-1133">Transmembrane helix</keyword>
<comment type="caution">
    <text evidence="2">The sequence shown here is derived from an EMBL/GenBank/DDBJ whole genome shotgun (WGS) entry which is preliminary data.</text>
</comment>
<proteinExistence type="predicted"/>
<sequence>MSKKQIHQSFQLCMMLIGALLFLYIIPEFSVGPLQFKKVDLLSDIKTYQKDNFYKAIQDSIKVKQDSVVKLVEEHCKPGITCIEDYSGDSTALKAFFRALSETKKTKKKLRIAFYGDSFIEGDVFCGSFRDTLQTLFGGRGVGYVPITSTVTGFRNTIKHAFDNWQTASLISRRDSTLEIGPSGYCFVPQNGNWVEYKVSKQRYLREFNTIKLFYRNFDEAAVQYTIDRDTTLHIAELKNSATLQEWTHVGKNIKSIKFEFYPHDSLRLYGAAFEGQDGIYVDNFSLRGNSGISLKGMSDRILTSFSKYRDYKLVILQFGLNGVIEDTLNYRAYTKRMVEVVNKLKRAYPKSSFLLLSVSDRSSNKTGRFQTMNAIPAMRNAQREIAQRTKIAFWDMYEAMGGENSMVKFAQSRPPLAAKDYTHLTFKGGKKLASELVKSLLYADEKYETRRKRKK</sequence>
<evidence type="ECO:0000256" key="1">
    <source>
        <dbReference type="SAM" id="Phobius"/>
    </source>
</evidence>
<dbReference type="Gene3D" id="2.60.120.1360">
    <property type="match status" value="1"/>
</dbReference>
<accession>A0ABS5VS47</accession>
<keyword evidence="3" id="KW-1185">Reference proteome</keyword>
<evidence type="ECO:0000313" key="2">
    <source>
        <dbReference type="EMBL" id="MBT1704253.1"/>
    </source>
</evidence>
<dbReference type="EMBL" id="JAHESD010000028">
    <property type="protein sequence ID" value="MBT1704253.1"/>
    <property type="molecule type" value="Genomic_DNA"/>
</dbReference>
<gene>
    <name evidence="2" type="ORF">KK060_13245</name>
</gene>
<evidence type="ECO:0008006" key="4">
    <source>
        <dbReference type="Google" id="ProtNLM"/>
    </source>
</evidence>
<keyword evidence="1" id="KW-0812">Transmembrane</keyword>
<dbReference type="RefSeq" id="WP_254154214.1">
    <property type="nucleotide sequence ID" value="NZ_JAHESD010000028.1"/>
</dbReference>
<evidence type="ECO:0000313" key="3">
    <source>
        <dbReference type="Proteomes" id="UP000772618"/>
    </source>
</evidence>
<organism evidence="2 3">
    <name type="scientific">Chryseosolibacter indicus</name>
    <dbReference type="NCBI Taxonomy" id="2782351"/>
    <lineage>
        <taxon>Bacteria</taxon>
        <taxon>Pseudomonadati</taxon>
        <taxon>Bacteroidota</taxon>
        <taxon>Cytophagia</taxon>
        <taxon>Cytophagales</taxon>
        <taxon>Chryseotaleaceae</taxon>
        <taxon>Chryseosolibacter</taxon>
    </lineage>
</organism>
<protein>
    <recommendedName>
        <fullName evidence="4">SGNH hydrolase-type esterase domain-containing protein</fullName>
    </recommendedName>
</protein>
<dbReference type="SUPFAM" id="SSF52266">
    <property type="entry name" value="SGNH hydrolase"/>
    <property type="match status" value="1"/>
</dbReference>
<name>A0ABS5VS47_9BACT</name>
<feature type="transmembrane region" description="Helical" evidence="1">
    <location>
        <begin position="12"/>
        <end position="31"/>
    </location>
</feature>
<dbReference type="InterPro" id="IPR036514">
    <property type="entry name" value="SGNH_hydro_sf"/>
</dbReference>
<reference evidence="2 3" key="1">
    <citation type="submission" date="2021-05" db="EMBL/GenBank/DDBJ databases">
        <title>A Polyphasic approach of four new species of the genus Ohtaekwangia: Ohtaekwangia histidinii sp. nov., Ohtaekwangia cretensis sp. nov., Ohtaekwangia indiensis sp. nov., Ohtaekwangia reichenbachii sp. nov. from diverse environment.</title>
        <authorList>
            <person name="Octaviana S."/>
        </authorList>
    </citation>
    <scope>NUCLEOTIDE SEQUENCE [LARGE SCALE GENOMIC DNA]</scope>
    <source>
        <strain evidence="2 3">PWU20</strain>
    </source>
</reference>
<dbReference type="Proteomes" id="UP000772618">
    <property type="component" value="Unassembled WGS sequence"/>
</dbReference>
<keyword evidence="1" id="KW-0472">Membrane</keyword>
<dbReference type="Gene3D" id="3.40.50.1110">
    <property type="entry name" value="SGNH hydrolase"/>
    <property type="match status" value="1"/>
</dbReference>